<proteinExistence type="predicted"/>
<evidence type="ECO:0000256" key="6">
    <source>
        <dbReference type="SAM" id="Phobius"/>
    </source>
</evidence>
<name>A0A7S1LN85_ALECA</name>
<dbReference type="SUPFAM" id="SSF103481">
    <property type="entry name" value="Multidrug resistance efflux transporter EmrE"/>
    <property type="match status" value="2"/>
</dbReference>
<dbReference type="AlphaFoldDB" id="A0A7S1LN85"/>
<dbReference type="InterPro" id="IPR000620">
    <property type="entry name" value="EamA_dom"/>
</dbReference>
<evidence type="ECO:0000256" key="1">
    <source>
        <dbReference type="ARBA" id="ARBA00004141"/>
    </source>
</evidence>
<feature type="transmembrane region" description="Helical" evidence="6">
    <location>
        <begin position="45"/>
        <end position="64"/>
    </location>
</feature>
<organism evidence="8">
    <name type="scientific">Alexandrium catenella</name>
    <name type="common">Red tide dinoflagellate</name>
    <name type="synonym">Gonyaulax catenella</name>
    <dbReference type="NCBI Taxonomy" id="2925"/>
    <lineage>
        <taxon>Eukaryota</taxon>
        <taxon>Sar</taxon>
        <taxon>Alveolata</taxon>
        <taxon>Dinophyceae</taxon>
        <taxon>Gonyaulacales</taxon>
        <taxon>Pyrocystaceae</taxon>
        <taxon>Alexandrium</taxon>
    </lineage>
</organism>
<feature type="transmembrane region" description="Helical" evidence="6">
    <location>
        <begin position="230"/>
        <end position="247"/>
    </location>
</feature>
<dbReference type="GO" id="GO:0016020">
    <property type="term" value="C:membrane"/>
    <property type="evidence" value="ECO:0007669"/>
    <property type="project" value="UniProtKB-SubCell"/>
</dbReference>
<feature type="domain" description="EamA" evidence="7">
    <location>
        <begin position="108"/>
        <end position="245"/>
    </location>
</feature>
<feature type="transmembrane region" description="Helical" evidence="6">
    <location>
        <begin position="204"/>
        <end position="224"/>
    </location>
</feature>
<keyword evidence="2 6" id="KW-0812">Transmembrane</keyword>
<evidence type="ECO:0000256" key="4">
    <source>
        <dbReference type="ARBA" id="ARBA00023136"/>
    </source>
</evidence>
<dbReference type="PANTHER" id="PTHR31218">
    <property type="entry name" value="WAT1-RELATED PROTEIN"/>
    <property type="match status" value="1"/>
</dbReference>
<feature type="region of interest" description="Disordered" evidence="5">
    <location>
        <begin position="254"/>
        <end position="277"/>
    </location>
</feature>
<dbReference type="InterPro" id="IPR030184">
    <property type="entry name" value="WAT1-related"/>
</dbReference>
<feature type="transmembrane region" description="Helical" evidence="6">
    <location>
        <begin position="18"/>
        <end position="39"/>
    </location>
</feature>
<feature type="transmembrane region" description="Helical" evidence="6">
    <location>
        <begin position="73"/>
        <end position="92"/>
    </location>
</feature>
<dbReference type="Pfam" id="PF00892">
    <property type="entry name" value="EamA"/>
    <property type="match status" value="1"/>
</dbReference>
<keyword evidence="3 6" id="KW-1133">Transmembrane helix</keyword>
<feature type="transmembrane region" description="Helical" evidence="6">
    <location>
        <begin position="136"/>
        <end position="159"/>
    </location>
</feature>
<evidence type="ECO:0000256" key="2">
    <source>
        <dbReference type="ARBA" id="ARBA00022692"/>
    </source>
</evidence>
<evidence type="ECO:0000256" key="3">
    <source>
        <dbReference type="ARBA" id="ARBA00022989"/>
    </source>
</evidence>
<evidence type="ECO:0000256" key="5">
    <source>
        <dbReference type="SAM" id="MobiDB-lite"/>
    </source>
</evidence>
<feature type="transmembrane region" description="Helical" evidence="6">
    <location>
        <begin position="104"/>
        <end position="124"/>
    </location>
</feature>
<dbReference type="Gene3D" id="1.10.3730.20">
    <property type="match status" value="1"/>
</dbReference>
<dbReference type="EMBL" id="HBGE01019079">
    <property type="protein sequence ID" value="CAD9109037.1"/>
    <property type="molecule type" value="Transcribed_RNA"/>
</dbReference>
<reference evidence="8" key="1">
    <citation type="submission" date="2021-01" db="EMBL/GenBank/DDBJ databases">
        <authorList>
            <person name="Corre E."/>
            <person name="Pelletier E."/>
            <person name="Niang G."/>
            <person name="Scheremetjew M."/>
            <person name="Finn R."/>
            <person name="Kale V."/>
            <person name="Holt S."/>
            <person name="Cochrane G."/>
            <person name="Meng A."/>
            <person name="Brown T."/>
            <person name="Cohen L."/>
        </authorList>
    </citation>
    <scope>NUCLEOTIDE SEQUENCE</scope>
    <source>
        <strain evidence="8">OF101</strain>
    </source>
</reference>
<dbReference type="InterPro" id="IPR037185">
    <property type="entry name" value="EmrE-like"/>
</dbReference>
<sequence length="277" mass="28828">MAEQISAWRMPLADKLRFLVLGLFVSMNAGGNILALQALSPITVAIFQPMIPVLAGITAALLGIEELRPLKAIGILCAAAGAVVVVVTNPHAHKHTAAPGGGAGLGTGLPCLIVNVFGGAWYIVFQKGILNRYPPIATAAASFGVAACIIFIACLITVGSDGHAWRLGESWKATFALIYAILLVTSLNYSLLSWANKRSTPSTVTSFMTLQPICAAILSCIFLHDVLTWGQIGGGIAIVAGLLAFLLSKPSESSEAEARPLLVPPEEVGGRLPAGRP</sequence>
<feature type="transmembrane region" description="Helical" evidence="6">
    <location>
        <begin position="171"/>
        <end position="192"/>
    </location>
</feature>
<keyword evidence="4 6" id="KW-0472">Membrane</keyword>
<protein>
    <recommendedName>
        <fullName evidence="7">EamA domain-containing protein</fullName>
    </recommendedName>
</protein>
<accession>A0A7S1LN85</accession>
<dbReference type="GO" id="GO:0022857">
    <property type="term" value="F:transmembrane transporter activity"/>
    <property type="evidence" value="ECO:0007669"/>
    <property type="project" value="InterPro"/>
</dbReference>
<comment type="subcellular location">
    <subcellularLocation>
        <location evidence="1">Membrane</location>
        <topology evidence="1">Multi-pass membrane protein</topology>
    </subcellularLocation>
</comment>
<evidence type="ECO:0000259" key="7">
    <source>
        <dbReference type="Pfam" id="PF00892"/>
    </source>
</evidence>
<evidence type="ECO:0000313" key="8">
    <source>
        <dbReference type="EMBL" id="CAD9109037.1"/>
    </source>
</evidence>
<gene>
    <name evidence="8" type="ORF">ACAT0790_LOCUS11416</name>
</gene>